<proteinExistence type="predicted"/>
<feature type="transmembrane region" description="Helical" evidence="1">
    <location>
        <begin position="31"/>
        <end position="55"/>
    </location>
</feature>
<keyword evidence="1" id="KW-1133">Transmembrane helix</keyword>
<keyword evidence="4" id="KW-1185">Reference proteome</keyword>
<feature type="transmembrane region" description="Helical" evidence="1">
    <location>
        <begin position="293"/>
        <end position="314"/>
    </location>
</feature>
<feature type="transmembrane region" description="Helical" evidence="1">
    <location>
        <begin position="113"/>
        <end position="131"/>
    </location>
</feature>
<feature type="transmembrane region" description="Helical" evidence="1">
    <location>
        <begin position="192"/>
        <end position="212"/>
    </location>
</feature>
<dbReference type="GO" id="GO:0016747">
    <property type="term" value="F:acyltransferase activity, transferring groups other than amino-acyl groups"/>
    <property type="evidence" value="ECO:0007669"/>
    <property type="project" value="InterPro"/>
</dbReference>
<dbReference type="PANTHER" id="PTHR36927:SF4">
    <property type="entry name" value="BLR5718 PROTEIN"/>
    <property type="match status" value="1"/>
</dbReference>
<dbReference type="AlphaFoldDB" id="A0A4P6PY57"/>
<evidence type="ECO:0000256" key="1">
    <source>
        <dbReference type="SAM" id="Phobius"/>
    </source>
</evidence>
<feature type="transmembrane region" description="Helical" evidence="1">
    <location>
        <begin position="151"/>
        <end position="171"/>
    </location>
</feature>
<evidence type="ECO:0000259" key="2">
    <source>
        <dbReference type="Pfam" id="PF01757"/>
    </source>
</evidence>
<dbReference type="PANTHER" id="PTHR36927">
    <property type="entry name" value="BLR4337 PROTEIN"/>
    <property type="match status" value="1"/>
</dbReference>
<feature type="transmembrane region" description="Helical" evidence="1">
    <location>
        <begin position="232"/>
        <end position="250"/>
    </location>
</feature>
<dbReference type="Proteomes" id="UP000292235">
    <property type="component" value="Chromosome"/>
</dbReference>
<dbReference type="RefSeq" id="WP_131097617.1">
    <property type="nucleotide sequence ID" value="NZ_CP036455.1"/>
</dbReference>
<feature type="transmembrane region" description="Helical" evidence="1">
    <location>
        <begin position="334"/>
        <end position="352"/>
    </location>
</feature>
<dbReference type="InterPro" id="IPR050623">
    <property type="entry name" value="Glucan_succinyl_AcylTrfase"/>
</dbReference>
<protein>
    <submittedName>
        <fullName evidence="3">Glucans biosynthesis protein</fullName>
    </submittedName>
</protein>
<name>A0A4P6PY57_9ACTN</name>
<feature type="transmembrane region" description="Helical" evidence="1">
    <location>
        <begin position="257"/>
        <end position="281"/>
    </location>
</feature>
<keyword evidence="1" id="KW-0472">Membrane</keyword>
<accession>A0A4P6PY57</accession>
<feature type="transmembrane region" description="Helical" evidence="1">
    <location>
        <begin position="358"/>
        <end position="380"/>
    </location>
</feature>
<sequence length="390" mass="41712">MASNRTTASPPADGAAAPTRPRLYYLDNLRVALTVLVVLHHAAIAYGNIAMWYYVEPADDPSGLLLDVFNALNQTFFMGFFFMIAGFFTPGSHDRKGARGFIGGRLVRLGVPLLLFVVLFRPLLGLGDYLADPGGTPFWRYAVANMDPGPMWFVATLLVFALAYVLIRRFAPEREAAAAPAAQVVPAGPAGAIGPLAVTGSVALLIAVTYLWRIMVPSGTSIAGVLPTPAYMPQYVLLFAAGVLAFRKGWFDAVPRWAGWGGAAAALFMVPVYVLVITVLGDPAALQPGSWQTLAVAATESTLAAGTVLALSALFQRRFNRRSAVGRFLSDHAYAVYFLHPAVLVGLNHAFSEWEAPAVAKFAAVGALALPLCWGAAYLLRSLPRADRVF</sequence>
<dbReference type="Pfam" id="PF01757">
    <property type="entry name" value="Acyl_transf_3"/>
    <property type="match status" value="1"/>
</dbReference>
<organism evidence="3 4">
    <name type="scientific">Streptomonospora litoralis</name>
    <dbReference type="NCBI Taxonomy" id="2498135"/>
    <lineage>
        <taxon>Bacteria</taxon>
        <taxon>Bacillati</taxon>
        <taxon>Actinomycetota</taxon>
        <taxon>Actinomycetes</taxon>
        <taxon>Streptosporangiales</taxon>
        <taxon>Nocardiopsidaceae</taxon>
        <taxon>Streptomonospora</taxon>
    </lineage>
</organism>
<gene>
    <name evidence="3" type="ORF">EKD16_07100</name>
</gene>
<dbReference type="OrthoDB" id="7375713at2"/>
<evidence type="ECO:0000313" key="4">
    <source>
        <dbReference type="Proteomes" id="UP000292235"/>
    </source>
</evidence>
<evidence type="ECO:0000313" key="3">
    <source>
        <dbReference type="EMBL" id="QBI53216.1"/>
    </source>
</evidence>
<feature type="domain" description="Acyltransferase 3" evidence="2">
    <location>
        <begin position="24"/>
        <end position="376"/>
    </location>
</feature>
<reference evidence="3 4" key="1">
    <citation type="submission" date="2019-02" db="EMBL/GenBank/DDBJ databases">
        <authorList>
            <person name="Khodamoradi S."/>
            <person name="Hahnke R.L."/>
            <person name="Kaempfer P."/>
            <person name="Schumann P."/>
            <person name="Rohde M."/>
            <person name="Steinert M."/>
            <person name="Luzhetskyy A."/>
            <person name="Wink J."/>
            <person name="Ruckert C."/>
        </authorList>
    </citation>
    <scope>NUCLEOTIDE SEQUENCE [LARGE SCALE GENOMIC DNA]</scope>
    <source>
        <strain evidence="3 4">M2</strain>
    </source>
</reference>
<dbReference type="EMBL" id="CP036455">
    <property type="protein sequence ID" value="QBI53216.1"/>
    <property type="molecule type" value="Genomic_DNA"/>
</dbReference>
<feature type="transmembrane region" description="Helical" evidence="1">
    <location>
        <begin position="75"/>
        <end position="92"/>
    </location>
</feature>
<keyword evidence="1" id="KW-0812">Transmembrane</keyword>
<dbReference type="InterPro" id="IPR002656">
    <property type="entry name" value="Acyl_transf_3_dom"/>
</dbReference>
<dbReference type="KEGG" id="strr:EKD16_07100"/>